<feature type="region of interest" description="Disordered" evidence="1">
    <location>
        <begin position="60"/>
        <end position="125"/>
    </location>
</feature>
<name>A0A8T0UYZ5_PANVG</name>
<reference evidence="2" key="1">
    <citation type="submission" date="2020-05" db="EMBL/GenBank/DDBJ databases">
        <title>WGS assembly of Panicum virgatum.</title>
        <authorList>
            <person name="Lovell J.T."/>
            <person name="Jenkins J."/>
            <person name="Shu S."/>
            <person name="Juenger T.E."/>
            <person name="Schmutz J."/>
        </authorList>
    </citation>
    <scope>NUCLEOTIDE SEQUENCE</scope>
    <source>
        <strain evidence="2">AP13</strain>
    </source>
</reference>
<keyword evidence="3" id="KW-1185">Reference proteome</keyword>
<gene>
    <name evidence="2" type="ORF">PVAP13_3KG124782</name>
</gene>
<feature type="compositionally biased region" description="Basic residues" evidence="1">
    <location>
        <begin position="20"/>
        <end position="31"/>
    </location>
</feature>
<comment type="caution">
    <text evidence="2">The sequence shown here is derived from an EMBL/GenBank/DDBJ whole genome shotgun (WGS) entry which is preliminary data.</text>
</comment>
<organism evidence="2 3">
    <name type="scientific">Panicum virgatum</name>
    <name type="common">Blackwell switchgrass</name>
    <dbReference type="NCBI Taxonomy" id="38727"/>
    <lineage>
        <taxon>Eukaryota</taxon>
        <taxon>Viridiplantae</taxon>
        <taxon>Streptophyta</taxon>
        <taxon>Embryophyta</taxon>
        <taxon>Tracheophyta</taxon>
        <taxon>Spermatophyta</taxon>
        <taxon>Magnoliopsida</taxon>
        <taxon>Liliopsida</taxon>
        <taxon>Poales</taxon>
        <taxon>Poaceae</taxon>
        <taxon>PACMAD clade</taxon>
        <taxon>Panicoideae</taxon>
        <taxon>Panicodae</taxon>
        <taxon>Paniceae</taxon>
        <taxon>Panicinae</taxon>
        <taxon>Panicum</taxon>
        <taxon>Panicum sect. Hiantes</taxon>
    </lineage>
</organism>
<evidence type="ECO:0000256" key="1">
    <source>
        <dbReference type="SAM" id="MobiDB-lite"/>
    </source>
</evidence>
<proteinExistence type="predicted"/>
<accession>A0A8T0UYZ5</accession>
<protein>
    <submittedName>
        <fullName evidence="2">Uncharacterized protein</fullName>
    </submittedName>
</protein>
<sequence>MAPLARRATAHLRPVLALRHRQPPPCRRRAGGHAALPQPTGGSGLPGVGVGVAVLLSADEGSPRLSPSTRARPSLRLSGVPFPQSDADPRSPASRGASPLPPSTSAVHRPLPSSTARGAPIHRRERVPVRLTDEFPIARPRHHALRGFDRCRCRGRPRKAANEPLQAPSPAAPPHVSRCPCHHVQVDQSQSPCQVGEEVLDFRRSSACIYNSRRASKKKYMYGISHSVFF</sequence>
<dbReference type="AlphaFoldDB" id="A0A8T0UYZ5"/>
<dbReference type="EMBL" id="CM029041">
    <property type="protein sequence ID" value="KAG2627358.1"/>
    <property type="molecule type" value="Genomic_DNA"/>
</dbReference>
<evidence type="ECO:0000313" key="2">
    <source>
        <dbReference type="EMBL" id="KAG2627358.1"/>
    </source>
</evidence>
<dbReference type="Proteomes" id="UP000823388">
    <property type="component" value="Chromosome 3K"/>
</dbReference>
<evidence type="ECO:0000313" key="3">
    <source>
        <dbReference type="Proteomes" id="UP000823388"/>
    </source>
</evidence>
<feature type="region of interest" description="Disordered" evidence="1">
    <location>
        <begin position="20"/>
        <end position="44"/>
    </location>
</feature>